<comment type="caution">
    <text evidence="1">The sequence shown here is derived from an EMBL/GenBank/DDBJ whole genome shotgun (WGS) entry which is preliminary data.</text>
</comment>
<sequence>MGCNLSPQAQPETARIDNSDNCDNCKPVKEASDGQEESVKTLDYLDGVDISRVNQIDIYLHGNSTELDVEGSTTGTKSTTIKLCDEYDVIMEKLTLCLKRERSFSLQIELSDECVWSPFLLHVMAEFFLYTLPSVNLKIRMMHPGNMYIPFIGFPMKLLPIVERLIIDDPIILWFFFDLFPLKHAKLDDVNFENLSMLEKLCLQNIIMPNVRFVTVFIHQSKAVGSKLVLENACNLFPSMVQLKLNFKVTVSEESEPIMNHELFTYAGAVLDTFESMLDWNQGKHDVFIDFQAVYKGSVIENLARKMTEYIGYECSYDDGKLCLDIHQSNVGLEMCVMHQ</sequence>
<evidence type="ECO:0000313" key="2">
    <source>
        <dbReference type="Proteomes" id="UP000614601"/>
    </source>
</evidence>
<organism evidence="1 2">
    <name type="scientific">Bursaphelenchus okinawaensis</name>
    <dbReference type="NCBI Taxonomy" id="465554"/>
    <lineage>
        <taxon>Eukaryota</taxon>
        <taxon>Metazoa</taxon>
        <taxon>Ecdysozoa</taxon>
        <taxon>Nematoda</taxon>
        <taxon>Chromadorea</taxon>
        <taxon>Rhabditida</taxon>
        <taxon>Tylenchina</taxon>
        <taxon>Tylenchomorpha</taxon>
        <taxon>Aphelenchoidea</taxon>
        <taxon>Aphelenchoididae</taxon>
        <taxon>Bursaphelenchus</taxon>
    </lineage>
</organism>
<dbReference type="Proteomes" id="UP000614601">
    <property type="component" value="Unassembled WGS sequence"/>
</dbReference>
<protein>
    <submittedName>
        <fullName evidence="1">Uncharacterized protein</fullName>
    </submittedName>
</protein>
<gene>
    <name evidence="1" type="ORF">BOKJ2_LOCUS14153</name>
</gene>
<reference evidence="1" key="1">
    <citation type="submission" date="2020-09" db="EMBL/GenBank/DDBJ databases">
        <authorList>
            <person name="Kikuchi T."/>
        </authorList>
    </citation>
    <scope>NUCLEOTIDE SEQUENCE</scope>
    <source>
        <strain evidence="1">SH1</strain>
    </source>
</reference>
<proteinExistence type="predicted"/>
<dbReference type="EMBL" id="CAJFCW020000006">
    <property type="protein sequence ID" value="CAG9127772.1"/>
    <property type="molecule type" value="Genomic_DNA"/>
</dbReference>
<name>A0A811LTV5_9BILA</name>
<dbReference type="Proteomes" id="UP000783686">
    <property type="component" value="Unassembled WGS sequence"/>
</dbReference>
<accession>A0A811LTV5</accession>
<dbReference type="AlphaFoldDB" id="A0A811LTV5"/>
<evidence type="ECO:0000313" key="1">
    <source>
        <dbReference type="EMBL" id="CAD5230473.1"/>
    </source>
</evidence>
<dbReference type="EMBL" id="CAJFDH010000006">
    <property type="protein sequence ID" value="CAD5230473.1"/>
    <property type="molecule type" value="Genomic_DNA"/>
</dbReference>
<keyword evidence="2" id="KW-1185">Reference proteome</keyword>